<dbReference type="SMART" id="SM00354">
    <property type="entry name" value="HTH_LACI"/>
    <property type="match status" value="1"/>
</dbReference>
<organism evidence="5 6">
    <name type="scientific">Fannyhessea vaginae PB189-T1-4</name>
    <dbReference type="NCBI Taxonomy" id="866774"/>
    <lineage>
        <taxon>Bacteria</taxon>
        <taxon>Bacillati</taxon>
        <taxon>Actinomycetota</taxon>
        <taxon>Coriobacteriia</taxon>
        <taxon>Coriobacteriales</taxon>
        <taxon>Atopobiaceae</taxon>
        <taxon>Fannyhessea</taxon>
    </lineage>
</organism>
<gene>
    <name evidence="5" type="ORF">HMPREF9248_0947</name>
</gene>
<sequence length="337" mass="36948">MNIKDIANLSGYSVATVSRVLNGHTNVSASAHDKIMSVVNQYNFEPNANARELKRNEKDPIAVIVKGRNNLLFADIIEIIHTTLDAIGEEVYVAYLDEDENEVRFALRHQMASNPRGILFLGGELEYFKQHFGMIACPCVLITNSTTSLSFPNLSCVLTNDEQASFDIVNEIIKAGHQSIGIVGGNLSQGQISARRLSGAIRCMACHNIGFNIHTHYEPSRYSMQEGYDAFKRLIARTPDITAVYALGDVIAIGAMRAAIDSGYSLPCDMSFASFDGIQGARFCVPRLTTVRQDSTLLAQYGVSTLLKMMSTAEPLPVCCIVPHVIQQGESIIKPRT</sequence>
<dbReference type="SUPFAM" id="SSF47413">
    <property type="entry name" value="lambda repressor-like DNA-binding domains"/>
    <property type="match status" value="1"/>
</dbReference>
<dbReference type="CDD" id="cd01392">
    <property type="entry name" value="HTH_LacI"/>
    <property type="match status" value="1"/>
</dbReference>
<dbReference type="InterPro" id="IPR000843">
    <property type="entry name" value="HTH_LacI"/>
</dbReference>
<dbReference type="PANTHER" id="PTHR30146:SF149">
    <property type="entry name" value="HTH-TYPE TRANSCRIPTIONAL REGULATOR EBGR"/>
    <property type="match status" value="1"/>
</dbReference>
<keyword evidence="3" id="KW-0804">Transcription</keyword>
<accession>A0ABP2IYV7</accession>
<dbReference type="Gene3D" id="1.10.260.40">
    <property type="entry name" value="lambda repressor-like DNA-binding domains"/>
    <property type="match status" value="1"/>
</dbReference>
<comment type="caution">
    <text evidence="5">The sequence shown here is derived from an EMBL/GenBank/DDBJ whole genome shotgun (WGS) entry which is preliminary data.</text>
</comment>
<dbReference type="Gene3D" id="3.40.50.2300">
    <property type="match status" value="2"/>
</dbReference>
<dbReference type="InterPro" id="IPR010982">
    <property type="entry name" value="Lambda_DNA-bd_dom_sf"/>
</dbReference>
<dbReference type="Pfam" id="PF13377">
    <property type="entry name" value="Peripla_BP_3"/>
    <property type="match status" value="1"/>
</dbReference>
<protein>
    <submittedName>
        <fullName evidence="5">Transcriptional regulator, LacI family</fullName>
    </submittedName>
</protein>
<name>A0ABP2IYV7_9ACTN</name>
<dbReference type="SUPFAM" id="SSF53822">
    <property type="entry name" value="Periplasmic binding protein-like I"/>
    <property type="match status" value="1"/>
</dbReference>
<keyword evidence="1" id="KW-0805">Transcription regulation</keyword>
<reference evidence="5 6" key="1">
    <citation type="submission" date="2010-08" db="EMBL/GenBank/DDBJ databases">
        <authorList>
            <person name="Durkin A.S."/>
            <person name="Madupu R."/>
            <person name="Torralba M."/>
            <person name="Gillis M."/>
            <person name="Methe B."/>
            <person name="Sutton G."/>
            <person name="Nelson K.E."/>
        </authorList>
    </citation>
    <scope>NUCLEOTIDE SEQUENCE [LARGE SCALE GENOMIC DNA]</scope>
    <source>
        <strain evidence="5 6">PB189-T1-4</strain>
    </source>
</reference>
<dbReference type="Pfam" id="PF00356">
    <property type="entry name" value="LacI"/>
    <property type="match status" value="1"/>
</dbReference>
<evidence type="ECO:0000259" key="4">
    <source>
        <dbReference type="PROSITE" id="PS50932"/>
    </source>
</evidence>
<dbReference type="InterPro" id="IPR028082">
    <property type="entry name" value="Peripla_BP_I"/>
</dbReference>
<proteinExistence type="predicted"/>
<evidence type="ECO:0000256" key="2">
    <source>
        <dbReference type="ARBA" id="ARBA00023125"/>
    </source>
</evidence>
<dbReference type="CDD" id="cd06267">
    <property type="entry name" value="PBP1_LacI_sugar_binding-like"/>
    <property type="match status" value="1"/>
</dbReference>
<evidence type="ECO:0000256" key="3">
    <source>
        <dbReference type="ARBA" id="ARBA00023163"/>
    </source>
</evidence>
<feature type="domain" description="HTH lacI-type" evidence="4">
    <location>
        <begin position="1"/>
        <end position="55"/>
    </location>
</feature>
<dbReference type="PROSITE" id="PS50932">
    <property type="entry name" value="HTH_LACI_2"/>
    <property type="match status" value="1"/>
</dbReference>
<evidence type="ECO:0000313" key="6">
    <source>
        <dbReference type="Proteomes" id="UP000004431"/>
    </source>
</evidence>
<evidence type="ECO:0000256" key="1">
    <source>
        <dbReference type="ARBA" id="ARBA00023015"/>
    </source>
</evidence>
<dbReference type="InterPro" id="IPR046335">
    <property type="entry name" value="LacI/GalR-like_sensor"/>
</dbReference>
<evidence type="ECO:0000313" key="5">
    <source>
        <dbReference type="EMBL" id="EFL44245.1"/>
    </source>
</evidence>
<keyword evidence="6" id="KW-1185">Reference proteome</keyword>
<dbReference type="RefSeq" id="WP_006303955.1">
    <property type="nucleotide sequence ID" value="NZ_AEDQ01000017.1"/>
</dbReference>
<dbReference type="Proteomes" id="UP000004431">
    <property type="component" value="Unassembled WGS sequence"/>
</dbReference>
<keyword evidence="2" id="KW-0238">DNA-binding</keyword>
<dbReference type="PANTHER" id="PTHR30146">
    <property type="entry name" value="LACI-RELATED TRANSCRIPTIONAL REPRESSOR"/>
    <property type="match status" value="1"/>
</dbReference>
<dbReference type="EMBL" id="AEDQ01000017">
    <property type="protein sequence ID" value="EFL44245.1"/>
    <property type="molecule type" value="Genomic_DNA"/>
</dbReference>